<dbReference type="InterPro" id="IPR014720">
    <property type="entry name" value="dsRBD_dom"/>
</dbReference>
<feature type="binding site" evidence="15">
    <location>
        <position position="113"/>
    </location>
    <ligand>
        <name>Mg(2+)</name>
        <dbReference type="ChEBI" id="CHEBI:18420"/>
    </ligand>
</feature>
<keyword evidence="8 15" id="KW-0819">tRNA processing</keyword>
<evidence type="ECO:0000256" key="6">
    <source>
        <dbReference type="ARBA" id="ARBA00022552"/>
    </source>
</evidence>
<feature type="domain" description="RNase III" evidence="17">
    <location>
        <begin position="10"/>
        <end position="127"/>
    </location>
</feature>
<comment type="catalytic activity">
    <reaction evidence="1 15">
        <text>Endonucleolytic cleavage to 5'-phosphomonoester.</text>
        <dbReference type="EC" id="3.1.26.3"/>
    </reaction>
</comment>
<dbReference type="GO" id="GO:0006397">
    <property type="term" value="P:mRNA processing"/>
    <property type="evidence" value="ECO:0007669"/>
    <property type="project" value="UniProtKB-UniRule"/>
</dbReference>
<accession>A0A1R3VMX7</accession>
<evidence type="ECO:0000256" key="2">
    <source>
        <dbReference type="ARBA" id="ARBA00004496"/>
    </source>
</evidence>
<keyword evidence="12 15" id="KW-0378">Hydrolase</keyword>
<dbReference type="Pfam" id="PF00035">
    <property type="entry name" value="dsrm"/>
    <property type="match status" value="1"/>
</dbReference>
<evidence type="ECO:0000256" key="14">
    <source>
        <dbReference type="ARBA" id="ARBA00022884"/>
    </source>
</evidence>
<dbReference type="GO" id="GO:0005737">
    <property type="term" value="C:cytoplasm"/>
    <property type="evidence" value="ECO:0007669"/>
    <property type="project" value="UniProtKB-SubCell"/>
</dbReference>
<dbReference type="SUPFAM" id="SSF69065">
    <property type="entry name" value="RNase III domain-like"/>
    <property type="match status" value="1"/>
</dbReference>
<evidence type="ECO:0000256" key="11">
    <source>
        <dbReference type="ARBA" id="ARBA00022759"/>
    </source>
</evidence>
<dbReference type="PROSITE" id="PS50137">
    <property type="entry name" value="DS_RBD"/>
    <property type="match status" value="1"/>
</dbReference>
<dbReference type="GO" id="GO:0010468">
    <property type="term" value="P:regulation of gene expression"/>
    <property type="evidence" value="ECO:0007669"/>
    <property type="project" value="TreeGrafter"/>
</dbReference>
<evidence type="ECO:0000256" key="15">
    <source>
        <dbReference type="HAMAP-Rule" id="MF_00104"/>
    </source>
</evidence>
<keyword evidence="6 15" id="KW-0698">rRNA processing</keyword>
<dbReference type="CDD" id="cd10845">
    <property type="entry name" value="DSRM_RNAse_III_family"/>
    <property type="match status" value="1"/>
</dbReference>
<name>A0A1R3VMX7_9GAMM</name>
<dbReference type="PROSITE" id="PS00517">
    <property type="entry name" value="RNASE_3_1"/>
    <property type="match status" value="1"/>
</dbReference>
<dbReference type="GO" id="GO:0042802">
    <property type="term" value="F:identical protein binding"/>
    <property type="evidence" value="ECO:0007669"/>
    <property type="project" value="UniProtKB-ARBA"/>
</dbReference>
<dbReference type="CDD" id="cd00593">
    <property type="entry name" value="RIBOc"/>
    <property type="match status" value="1"/>
</dbReference>
<comment type="subunit">
    <text evidence="4 15">Homodimer.</text>
</comment>
<evidence type="ECO:0000256" key="12">
    <source>
        <dbReference type="ARBA" id="ARBA00022801"/>
    </source>
</evidence>
<feature type="active site" evidence="15">
    <location>
        <position position="116"/>
    </location>
</feature>
<evidence type="ECO:0000256" key="13">
    <source>
        <dbReference type="ARBA" id="ARBA00022842"/>
    </source>
</evidence>
<feature type="active site" evidence="15">
    <location>
        <position position="44"/>
    </location>
</feature>
<dbReference type="PANTHER" id="PTHR11207">
    <property type="entry name" value="RIBONUCLEASE III"/>
    <property type="match status" value="1"/>
</dbReference>
<keyword evidence="19" id="KW-1185">Reference proteome</keyword>
<comment type="cofactor">
    <cofactor evidence="15">
        <name>Mg(2+)</name>
        <dbReference type="ChEBI" id="CHEBI:18420"/>
    </cofactor>
</comment>
<dbReference type="PANTHER" id="PTHR11207:SF0">
    <property type="entry name" value="RIBONUCLEASE 3"/>
    <property type="match status" value="1"/>
</dbReference>
<dbReference type="Gene3D" id="1.10.1520.10">
    <property type="entry name" value="Ribonuclease III domain"/>
    <property type="match status" value="1"/>
</dbReference>
<evidence type="ECO:0000256" key="10">
    <source>
        <dbReference type="ARBA" id="ARBA00022723"/>
    </source>
</evidence>
<dbReference type="Proteomes" id="UP000223759">
    <property type="component" value="Unassembled WGS sequence"/>
</dbReference>
<keyword evidence="14 15" id="KW-0694">RNA-binding</keyword>
<feature type="domain" description="DRBM" evidence="16">
    <location>
        <begin position="154"/>
        <end position="224"/>
    </location>
</feature>
<dbReference type="GO" id="GO:0008033">
    <property type="term" value="P:tRNA processing"/>
    <property type="evidence" value="ECO:0007669"/>
    <property type="project" value="UniProtKB-KW"/>
</dbReference>
<feature type="binding site" evidence="15">
    <location>
        <position position="116"/>
    </location>
    <ligand>
        <name>Mg(2+)</name>
        <dbReference type="ChEBI" id="CHEBI:18420"/>
    </ligand>
</feature>
<evidence type="ECO:0000256" key="5">
    <source>
        <dbReference type="ARBA" id="ARBA00022490"/>
    </source>
</evidence>
<keyword evidence="5 15" id="KW-0963">Cytoplasm</keyword>
<dbReference type="GO" id="GO:0004525">
    <property type="term" value="F:ribonuclease III activity"/>
    <property type="evidence" value="ECO:0007669"/>
    <property type="project" value="UniProtKB-UniRule"/>
</dbReference>
<dbReference type="InterPro" id="IPR036389">
    <property type="entry name" value="RNase_III_sf"/>
</dbReference>
<evidence type="ECO:0000313" key="19">
    <source>
        <dbReference type="Proteomes" id="UP000223759"/>
    </source>
</evidence>
<dbReference type="FunFam" id="1.10.1520.10:FF:000001">
    <property type="entry name" value="Ribonuclease 3"/>
    <property type="match status" value="1"/>
</dbReference>
<reference evidence="18 19" key="1">
    <citation type="submission" date="2017-01" db="EMBL/GenBank/DDBJ databases">
        <authorList>
            <person name="Mah S.A."/>
            <person name="Swanson W.J."/>
            <person name="Moy G.W."/>
            <person name="Vacquier V.D."/>
        </authorList>
    </citation>
    <scope>NUCLEOTIDE SEQUENCE [LARGE SCALE GENOMIC DNA]</scope>
    <source>
        <strain evidence="18 19">M9</strain>
    </source>
</reference>
<protein>
    <recommendedName>
        <fullName evidence="15">Ribonuclease 3</fullName>
        <ecNumber evidence="15">3.1.26.3</ecNumber>
    </recommendedName>
    <alternativeName>
        <fullName evidence="15">Ribonuclease III</fullName>
        <shortName evidence="15">RNase III</shortName>
    </alternativeName>
</protein>
<evidence type="ECO:0000256" key="9">
    <source>
        <dbReference type="ARBA" id="ARBA00022722"/>
    </source>
</evidence>
<dbReference type="GO" id="GO:0046872">
    <property type="term" value="F:metal ion binding"/>
    <property type="evidence" value="ECO:0007669"/>
    <property type="project" value="UniProtKB-KW"/>
</dbReference>
<evidence type="ECO:0000256" key="1">
    <source>
        <dbReference type="ARBA" id="ARBA00000109"/>
    </source>
</evidence>
<evidence type="ECO:0000313" key="18">
    <source>
        <dbReference type="EMBL" id="SIT65896.1"/>
    </source>
</evidence>
<evidence type="ECO:0000259" key="17">
    <source>
        <dbReference type="PROSITE" id="PS50142"/>
    </source>
</evidence>
<evidence type="ECO:0000256" key="3">
    <source>
        <dbReference type="ARBA" id="ARBA00010183"/>
    </source>
</evidence>
<dbReference type="SMART" id="SM00535">
    <property type="entry name" value="RIBOc"/>
    <property type="match status" value="1"/>
</dbReference>
<dbReference type="NCBIfam" id="TIGR02191">
    <property type="entry name" value="RNaseIII"/>
    <property type="match status" value="1"/>
</dbReference>
<keyword evidence="9 15" id="KW-0540">Nuclease</keyword>
<keyword evidence="10 15" id="KW-0479">Metal-binding</keyword>
<evidence type="ECO:0000256" key="8">
    <source>
        <dbReference type="ARBA" id="ARBA00022694"/>
    </source>
</evidence>
<organism evidence="18 19">
    <name type="scientific">Ectothiorhodosinus mongolicus</name>
    <dbReference type="NCBI Taxonomy" id="233100"/>
    <lineage>
        <taxon>Bacteria</taxon>
        <taxon>Pseudomonadati</taxon>
        <taxon>Pseudomonadota</taxon>
        <taxon>Gammaproteobacteria</taxon>
        <taxon>Chromatiales</taxon>
        <taxon>Ectothiorhodospiraceae</taxon>
        <taxon>Ectothiorhodosinus</taxon>
    </lineage>
</organism>
<feature type="binding site" evidence="15">
    <location>
        <position position="40"/>
    </location>
    <ligand>
        <name>Mg(2+)</name>
        <dbReference type="ChEBI" id="CHEBI:18420"/>
    </ligand>
</feature>
<evidence type="ECO:0000256" key="7">
    <source>
        <dbReference type="ARBA" id="ARBA00022664"/>
    </source>
</evidence>
<dbReference type="GO" id="GO:0019843">
    <property type="term" value="F:rRNA binding"/>
    <property type="evidence" value="ECO:0007669"/>
    <property type="project" value="UniProtKB-KW"/>
</dbReference>
<dbReference type="EC" id="3.1.26.3" evidence="15"/>
<dbReference type="EMBL" id="FTPK01000001">
    <property type="protein sequence ID" value="SIT65896.1"/>
    <property type="molecule type" value="Genomic_DNA"/>
</dbReference>
<dbReference type="SMART" id="SM00358">
    <property type="entry name" value="DSRM"/>
    <property type="match status" value="1"/>
</dbReference>
<comment type="function">
    <text evidence="15">Digests double-stranded RNA. Involved in the processing of primary rRNA transcript to yield the immediate precursors to the large and small rRNAs (23S and 16S). Processes some mRNAs, and tRNAs when they are encoded in the rRNA operon. Processes pre-crRNA and tracrRNA of type II CRISPR loci if present in the organism.</text>
</comment>
<comment type="subcellular location">
    <subcellularLocation>
        <location evidence="2 15">Cytoplasm</location>
    </subcellularLocation>
</comment>
<dbReference type="InterPro" id="IPR011907">
    <property type="entry name" value="RNase_III"/>
</dbReference>
<comment type="similarity">
    <text evidence="3">Belongs to the ribonuclease III family.</text>
</comment>
<dbReference type="RefSeq" id="WP_200799800.1">
    <property type="nucleotide sequence ID" value="NZ_CP023018.1"/>
</dbReference>
<dbReference type="GO" id="GO:0006364">
    <property type="term" value="P:rRNA processing"/>
    <property type="evidence" value="ECO:0007669"/>
    <property type="project" value="UniProtKB-UniRule"/>
</dbReference>
<dbReference type="Gene3D" id="3.30.160.20">
    <property type="match status" value="1"/>
</dbReference>
<gene>
    <name evidence="15" type="primary">rnc</name>
    <name evidence="18" type="ORF">SAMN05216526_0352</name>
</gene>
<dbReference type="FunFam" id="3.30.160.20:FF:000003">
    <property type="entry name" value="Ribonuclease 3"/>
    <property type="match status" value="1"/>
</dbReference>
<evidence type="ECO:0000256" key="4">
    <source>
        <dbReference type="ARBA" id="ARBA00011738"/>
    </source>
</evidence>
<keyword evidence="15" id="KW-0699">rRNA-binding</keyword>
<dbReference type="AlphaFoldDB" id="A0A1R3VMX7"/>
<keyword evidence="13 15" id="KW-0460">Magnesium</keyword>
<dbReference type="GO" id="GO:0003725">
    <property type="term" value="F:double-stranded RNA binding"/>
    <property type="evidence" value="ECO:0007669"/>
    <property type="project" value="TreeGrafter"/>
</dbReference>
<dbReference type="Pfam" id="PF14622">
    <property type="entry name" value="Ribonucleas_3_3"/>
    <property type="match status" value="1"/>
</dbReference>
<dbReference type="PROSITE" id="PS50142">
    <property type="entry name" value="RNASE_3_2"/>
    <property type="match status" value="1"/>
</dbReference>
<keyword evidence="11 15" id="KW-0255">Endonuclease</keyword>
<dbReference type="STRING" id="233100.SAMN05216526_0352"/>
<dbReference type="InterPro" id="IPR000999">
    <property type="entry name" value="RNase_III_dom"/>
</dbReference>
<sequence>MMPAEAPWRQRLPAGVADSALLTQALTHRSAAVLHNERLEFLGDSVLNQVISAQLYDQCPESPEGDLSRLRASLVNQDSLAAIARGLGLGESLLLGEGERKSGGKRRDSILADALEAVIGAVFLLAGHAAAQRFILDLYTERLAQLPSAQSLKDPKTQLQEYLQDRGIEIPLYKTLEVLGPTHAQQFRVSCAIAALSLSLEGQGSSRRRAEQDAAARVLAQLQQETGAHGAS</sequence>
<evidence type="ECO:0000259" key="16">
    <source>
        <dbReference type="PROSITE" id="PS50137"/>
    </source>
</evidence>
<dbReference type="HAMAP" id="MF_00104">
    <property type="entry name" value="RNase_III"/>
    <property type="match status" value="1"/>
</dbReference>
<keyword evidence="7 15" id="KW-0507">mRNA processing</keyword>
<dbReference type="SUPFAM" id="SSF54768">
    <property type="entry name" value="dsRNA-binding domain-like"/>
    <property type="match status" value="1"/>
</dbReference>
<proteinExistence type="inferred from homology"/>